<name>A0ABS1W789_9GAMM</name>
<sequence>MADKYSDQVITILTQCYDEVDPHSKDISHFPNCVQGRLNKIPNPLDYNVYIHSDKPGKGNNEKLKIFMINNSGTMIYCFATTGAKLTIDSCATSKGMPLTPTQGLSIDSIL</sequence>
<proteinExistence type="predicted"/>
<comment type="caution">
    <text evidence="1">The sequence shown here is derived from an EMBL/GenBank/DDBJ whole genome shotgun (WGS) entry which is preliminary data.</text>
</comment>
<evidence type="ECO:0000313" key="1">
    <source>
        <dbReference type="EMBL" id="MBL7525075.1"/>
    </source>
</evidence>
<evidence type="ECO:0000313" key="2">
    <source>
        <dbReference type="Proteomes" id="UP000809910"/>
    </source>
</evidence>
<dbReference type="RefSeq" id="WP_203113860.1">
    <property type="nucleotide sequence ID" value="NZ_JADWVN010000002.1"/>
</dbReference>
<gene>
    <name evidence="1" type="ORF">I5282_00650</name>
</gene>
<accession>A0ABS1W789</accession>
<reference evidence="1 2" key="1">
    <citation type="submission" date="2020-12" db="EMBL/GenBank/DDBJ databases">
        <title>WGS of Legionella: environmental sample.</title>
        <authorList>
            <person name="Cristino S."/>
            <person name="Girolamini L."/>
            <person name="Salaris S."/>
            <person name="Pascale M.R."/>
            <person name="Mazzotta M."/>
            <person name="Orsini M."/>
            <person name="Grottola A."/>
        </authorList>
    </citation>
    <scope>NUCLEOTIDE SEQUENCE [LARGE SCALE GENOMIC DNA]</scope>
    <source>
        <strain evidence="1 2">30cs62</strain>
    </source>
</reference>
<dbReference type="EMBL" id="JADWVN010000002">
    <property type="protein sequence ID" value="MBL7525075.1"/>
    <property type="molecule type" value="Genomic_DNA"/>
</dbReference>
<organism evidence="1 2">
    <name type="scientific">Legionella bononiensis</name>
    <dbReference type="NCBI Taxonomy" id="2793102"/>
    <lineage>
        <taxon>Bacteria</taxon>
        <taxon>Pseudomonadati</taxon>
        <taxon>Pseudomonadota</taxon>
        <taxon>Gammaproteobacteria</taxon>
        <taxon>Legionellales</taxon>
        <taxon>Legionellaceae</taxon>
        <taxon>Legionella</taxon>
    </lineage>
</organism>
<dbReference type="Proteomes" id="UP000809910">
    <property type="component" value="Unassembled WGS sequence"/>
</dbReference>
<protein>
    <submittedName>
        <fullName evidence="1">Uncharacterized protein</fullName>
    </submittedName>
</protein>
<keyword evidence="2" id="KW-1185">Reference proteome</keyword>